<evidence type="ECO:0000256" key="1">
    <source>
        <dbReference type="ARBA" id="ARBA00022670"/>
    </source>
</evidence>
<dbReference type="SUPFAM" id="SSF50494">
    <property type="entry name" value="Trypsin-like serine proteases"/>
    <property type="match status" value="1"/>
</dbReference>
<keyword evidence="2" id="KW-0378">Hydrolase</keyword>
<evidence type="ECO:0000313" key="5">
    <source>
        <dbReference type="EMBL" id="PSN90670.1"/>
    </source>
</evidence>
<evidence type="ECO:0000256" key="3">
    <source>
        <dbReference type="SAM" id="Phobius"/>
    </source>
</evidence>
<dbReference type="Gene3D" id="2.30.42.10">
    <property type="match status" value="1"/>
</dbReference>
<dbReference type="EMBL" id="NEXJ01000074">
    <property type="protein sequence ID" value="PSN90670.1"/>
    <property type="molecule type" value="Genomic_DNA"/>
</dbReference>
<dbReference type="InterPro" id="IPR051201">
    <property type="entry name" value="Chloro_Bact_Ser_Proteases"/>
</dbReference>
<dbReference type="Pfam" id="PF13180">
    <property type="entry name" value="PDZ_2"/>
    <property type="match status" value="1"/>
</dbReference>
<dbReference type="Proteomes" id="UP000240490">
    <property type="component" value="Unassembled WGS sequence"/>
</dbReference>
<sequence length="424" mass="45184">MTYTRDLMFNQTIYPPSQPKPSNRLFLAVIVLIALVAGFSVAYLAFNFELTGVRLQEQKLENEVSSLESTQAALVKLASLQVQPIQQVTYTTPSNYTQLYQETVRSVVVVMDEQISTVESIFGSSVQTVPVLGSGFVVEYNNSYYVVTNDHVIANSTNISVTFYDGNSYPAQVVGADRFSDIAVLKVAAPLSEFYPLVLANSSQLQVGQTVVAIGNPYGLASTLTVGVVSATNRVIDDPTANPYPIAGVIQTSAPINPGNSGGPLLDLAGQVVGVTTAIIANSQGLGFAIPSNILARELPMLITTGEYNLHPYFGFSVVSMNLYLAQAMNVSLTHGVLVEQVTPNGPAAKAGIRGGTIQEEVYGQQVLLGGDIIVAVNGTPVSDEDSLLSYLELNVMAGQSVVFTVYRSGEYLNISVTAGYRPS</sequence>
<dbReference type="InterPro" id="IPR001478">
    <property type="entry name" value="PDZ"/>
</dbReference>
<evidence type="ECO:0000313" key="6">
    <source>
        <dbReference type="Proteomes" id="UP000240490"/>
    </source>
</evidence>
<evidence type="ECO:0000259" key="4">
    <source>
        <dbReference type="PROSITE" id="PS50106"/>
    </source>
</evidence>
<dbReference type="PANTHER" id="PTHR43343:SF3">
    <property type="entry name" value="PROTEASE DO-LIKE 8, CHLOROPLASTIC"/>
    <property type="match status" value="1"/>
</dbReference>
<keyword evidence="3" id="KW-0472">Membrane</keyword>
<feature type="transmembrane region" description="Helical" evidence="3">
    <location>
        <begin position="25"/>
        <end position="46"/>
    </location>
</feature>
<organism evidence="5 6">
    <name type="scientific">Candidatus Marsarchaeota G2 archaeon ECH_B_SAG-M15</name>
    <dbReference type="NCBI Taxonomy" id="1978162"/>
    <lineage>
        <taxon>Archaea</taxon>
        <taxon>Candidatus Marsarchaeota</taxon>
        <taxon>Candidatus Marsarchaeota group 2</taxon>
    </lineage>
</organism>
<dbReference type="PRINTS" id="PR00834">
    <property type="entry name" value="PROTEASES2C"/>
</dbReference>
<accession>A0A2R6AWA8</accession>
<dbReference type="PROSITE" id="PS50106">
    <property type="entry name" value="PDZ"/>
    <property type="match status" value="1"/>
</dbReference>
<name>A0A2R6AWA8_9ARCH</name>
<dbReference type="InterPro" id="IPR009003">
    <property type="entry name" value="Peptidase_S1_PA"/>
</dbReference>
<dbReference type="PANTHER" id="PTHR43343">
    <property type="entry name" value="PEPTIDASE S12"/>
    <property type="match status" value="1"/>
</dbReference>
<dbReference type="Gene3D" id="2.40.10.120">
    <property type="match status" value="1"/>
</dbReference>
<gene>
    <name evidence="5" type="ORF">B9Q08_04165</name>
</gene>
<keyword evidence="3" id="KW-1133">Transmembrane helix</keyword>
<protein>
    <recommendedName>
        <fullName evidence="4">PDZ domain-containing protein</fullName>
    </recommendedName>
</protein>
<proteinExistence type="predicted"/>
<dbReference type="Pfam" id="PF13365">
    <property type="entry name" value="Trypsin_2"/>
    <property type="match status" value="1"/>
</dbReference>
<dbReference type="InterPro" id="IPR036034">
    <property type="entry name" value="PDZ_sf"/>
</dbReference>
<keyword evidence="3" id="KW-0812">Transmembrane</keyword>
<dbReference type="SUPFAM" id="SSF50156">
    <property type="entry name" value="PDZ domain-like"/>
    <property type="match status" value="1"/>
</dbReference>
<comment type="caution">
    <text evidence="5">The sequence shown here is derived from an EMBL/GenBank/DDBJ whole genome shotgun (WGS) entry which is preliminary data.</text>
</comment>
<reference evidence="5 6" key="1">
    <citation type="submission" date="2017-04" db="EMBL/GenBank/DDBJ databases">
        <title>Novel microbial lineages endemic to geothermal iron-oxide mats fill important gaps in the evolutionary history of Archaea.</title>
        <authorList>
            <person name="Jay Z.J."/>
            <person name="Beam J.P."/>
            <person name="Dlakic M."/>
            <person name="Rusch D.B."/>
            <person name="Kozubal M.A."/>
            <person name="Inskeep W.P."/>
        </authorList>
    </citation>
    <scope>NUCLEOTIDE SEQUENCE [LARGE SCALE GENOMIC DNA]</scope>
    <source>
        <strain evidence="5">ECH_B_SAG-M15</strain>
    </source>
</reference>
<dbReference type="GO" id="GO:0006508">
    <property type="term" value="P:proteolysis"/>
    <property type="evidence" value="ECO:0007669"/>
    <property type="project" value="UniProtKB-KW"/>
</dbReference>
<dbReference type="GO" id="GO:0004252">
    <property type="term" value="F:serine-type endopeptidase activity"/>
    <property type="evidence" value="ECO:0007669"/>
    <property type="project" value="InterPro"/>
</dbReference>
<feature type="domain" description="PDZ" evidence="4">
    <location>
        <begin position="300"/>
        <end position="384"/>
    </location>
</feature>
<evidence type="ECO:0000256" key="2">
    <source>
        <dbReference type="ARBA" id="ARBA00022801"/>
    </source>
</evidence>
<dbReference type="SMART" id="SM00228">
    <property type="entry name" value="PDZ"/>
    <property type="match status" value="1"/>
</dbReference>
<dbReference type="InterPro" id="IPR001940">
    <property type="entry name" value="Peptidase_S1C"/>
</dbReference>
<dbReference type="AlphaFoldDB" id="A0A2R6AWA8"/>
<keyword evidence="1" id="KW-0645">Protease</keyword>